<dbReference type="AlphaFoldDB" id="A0A2N3PLI1"/>
<name>A0A2N3PLI1_9HELI</name>
<comment type="caution">
    <text evidence="3">The sequence shown here is derived from an EMBL/GenBank/DDBJ whole genome shotgun (WGS) entry which is preliminary data.</text>
</comment>
<evidence type="ECO:0000256" key="1">
    <source>
        <dbReference type="ARBA" id="ARBA00006525"/>
    </source>
</evidence>
<feature type="domain" description="Smf/DprA SLOG" evidence="2">
    <location>
        <begin position="48"/>
        <end position="268"/>
    </location>
</feature>
<dbReference type="PANTHER" id="PTHR43022:SF1">
    <property type="entry name" value="PROTEIN SMF"/>
    <property type="match status" value="1"/>
</dbReference>
<dbReference type="EMBL" id="MBPK01000001">
    <property type="protein sequence ID" value="PKT82704.1"/>
    <property type="molecule type" value="Genomic_DNA"/>
</dbReference>
<organism evidence="3 4">
    <name type="scientific">Helicobacter winghamensis</name>
    <dbReference type="NCBI Taxonomy" id="157268"/>
    <lineage>
        <taxon>Bacteria</taxon>
        <taxon>Pseudomonadati</taxon>
        <taxon>Campylobacterota</taxon>
        <taxon>Epsilonproteobacteria</taxon>
        <taxon>Campylobacterales</taxon>
        <taxon>Helicobacteraceae</taxon>
        <taxon>Helicobacter</taxon>
    </lineage>
</organism>
<dbReference type="PANTHER" id="PTHR43022">
    <property type="entry name" value="PROTEIN SMF"/>
    <property type="match status" value="1"/>
</dbReference>
<gene>
    <name evidence="3" type="ORF">BCM31_05985</name>
</gene>
<comment type="similarity">
    <text evidence="1">Belongs to the DprA/Smf family.</text>
</comment>
<dbReference type="Gene3D" id="3.40.50.450">
    <property type="match status" value="1"/>
</dbReference>
<dbReference type="GO" id="GO:0009294">
    <property type="term" value="P:DNA-mediated transformation"/>
    <property type="evidence" value="ECO:0007669"/>
    <property type="project" value="InterPro"/>
</dbReference>
<evidence type="ECO:0000313" key="4">
    <source>
        <dbReference type="Proteomes" id="UP000233350"/>
    </source>
</evidence>
<evidence type="ECO:0000313" key="3">
    <source>
        <dbReference type="EMBL" id="PKT82704.1"/>
    </source>
</evidence>
<accession>A0A2N3PLI1</accession>
<protein>
    <recommendedName>
        <fullName evidence="2">Smf/DprA SLOG domain-containing protein</fullName>
    </recommendedName>
</protein>
<dbReference type="STRING" id="556267.HWAG_01220"/>
<dbReference type="InterPro" id="IPR003488">
    <property type="entry name" value="DprA"/>
</dbReference>
<keyword evidence="4" id="KW-1185">Reference proteome</keyword>
<evidence type="ECO:0000259" key="2">
    <source>
        <dbReference type="Pfam" id="PF02481"/>
    </source>
</evidence>
<dbReference type="SUPFAM" id="SSF102405">
    <property type="entry name" value="MCP/YpsA-like"/>
    <property type="match status" value="1"/>
</dbReference>
<dbReference type="Proteomes" id="UP000233350">
    <property type="component" value="Unassembled WGS sequence"/>
</dbReference>
<dbReference type="InterPro" id="IPR057666">
    <property type="entry name" value="DrpA_SLOG"/>
</dbReference>
<sequence>MRIKLNKKIEEINKLNKKIEEIKKFDFNNEMEEIGNLLDNSKEGIRYTAFGDEDFPECRFERIENKNDLPVFLAYEGDLKLLSKNNFNIAVIGILEPTEEIKQLEKEILGEILKYDATIISGLALGCDTIAHKSVSDQNCTIAILPSTLDNILPKENRELASEIVRNKNGLLISEYYKEAENKFEYINRYIKRDRLQALFSDMVILTASYSEKDSKKDKKKDSGSRHAMGKAKDYGIKRAVMYDETIFDDEKFNLNRELIAMKMSIAKLDEQVIMEFNKSDKSKDFKIITKRNVKFIIGSLKKWKEQISTEKPKIKGEQPSLPNLENL</sequence>
<dbReference type="Pfam" id="PF02481">
    <property type="entry name" value="DNA_processg_A"/>
    <property type="match status" value="1"/>
</dbReference>
<reference evidence="3 4" key="1">
    <citation type="submission" date="2016-07" db="EMBL/GenBank/DDBJ databases">
        <title>Detection of Helicobacter winghamensis from caecal content of red fox (Vulpes vulpes).</title>
        <authorList>
            <person name="Zanoni R.G."/>
            <person name="Florio D."/>
            <person name="Caffara M."/>
            <person name="Renzi M."/>
            <person name="Parisi A."/>
            <person name="Pasquali F."/>
            <person name="Manfreda G."/>
        </authorList>
    </citation>
    <scope>NUCLEOTIDE SEQUENCE [LARGE SCALE GENOMIC DNA]</scope>
    <source>
        <strain evidence="3 4">295_13</strain>
    </source>
</reference>
<proteinExistence type="inferred from homology"/>